<comment type="caution">
    <text evidence="1">The sequence shown here is derived from an EMBL/GenBank/DDBJ whole genome shotgun (WGS) entry which is preliminary data.</text>
</comment>
<protein>
    <submittedName>
        <fullName evidence="1">Uncharacterized protein</fullName>
    </submittedName>
</protein>
<keyword evidence="2" id="KW-1185">Reference proteome</keyword>
<accession>A0A4Y2FEV9</accession>
<reference evidence="1 2" key="1">
    <citation type="journal article" date="2019" name="Sci. Rep.">
        <title>Orb-weaving spider Araneus ventricosus genome elucidates the spidroin gene catalogue.</title>
        <authorList>
            <person name="Kono N."/>
            <person name="Nakamura H."/>
            <person name="Ohtoshi R."/>
            <person name="Moran D.A.P."/>
            <person name="Shinohara A."/>
            <person name="Yoshida Y."/>
            <person name="Fujiwara M."/>
            <person name="Mori M."/>
            <person name="Tomita M."/>
            <person name="Arakawa K."/>
        </authorList>
    </citation>
    <scope>NUCLEOTIDE SEQUENCE [LARGE SCALE GENOMIC DNA]</scope>
</reference>
<organism evidence="1 2">
    <name type="scientific">Araneus ventricosus</name>
    <name type="common">Orbweaver spider</name>
    <name type="synonym">Epeira ventricosa</name>
    <dbReference type="NCBI Taxonomy" id="182803"/>
    <lineage>
        <taxon>Eukaryota</taxon>
        <taxon>Metazoa</taxon>
        <taxon>Ecdysozoa</taxon>
        <taxon>Arthropoda</taxon>
        <taxon>Chelicerata</taxon>
        <taxon>Arachnida</taxon>
        <taxon>Araneae</taxon>
        <taxon>Araneomorphae</taxon>
        <taxon>Entelegynae</taxon>
        <taxon>Araneoidea</taxon>
        <taxon>Araneidae</taxon>
        <taxon>Araneus</taxon>
    </lineage>
</organism>
<proteinExistence type="predicted"/>
<evidence type="ECO:0000313" key="1">
    <source>
        <dbReference type="EMBL" id="GBM40093.1"/>
    </source>
</evidence>
<gene>
    <name evidence="1" type="ORF">AVEN_246003_1</name>
</gene>
<dbReference type="EMBL" id="BGPR01000917">
    <property type="protein sequence ID" value="GBM40093.1"/>
    <property type="molecule type" value="Genomic_DNA"/>
</dbReference>
<dbReference type="Proteomes" id="UP000499080">
    <property type="component" value="Unassembled WGS sequence"/>
</dbReference>
<sequence>MIYNTRWFCRSHKLRKITTIPNGVTPVLPKNPKTLNDSRCNSLSTEVGVLTPVTGHGPIPPKGGTYYHLGGYNSTSHLYPHPGTRTRLLIRWLLIRVILKAMREEPAYKLSVCRLPFRNTPIICHTIRNVA</sequence>
<dbReference type="AlphaFoldDB" id="A0A4Y2FEV9"/>
<name>A0A4Y2FEV9_ARAVE</name>
<evidence type="ECO:0000313" key="2">
    <source>
        <dbReference type="Proteomes" id="UP000499080"/>
    </source>
</evidence>